<evidence type="ECO:0000256" key="2">
    <source>
        <dbReference type="ARBA" id="ARBA00002039"/>
    </source>
</evidence>
<comment type="similarity">
    <text evidence="3 9">Belongs to the peptidase S51 family.</text>
</comment>
<dbReference type="CDD" id="cd03145">
    <property type="entry name" value="GAT1_cyanophycinase"/>
    <property type="match status" value="1"/>
</dbReference>
<dbReference type="EMBL" id="JACJQB010000014">
    <property type="protein sequence ID" value="MBD2188342.1"/>
    <property type="molecule type" value="Genomic_DNA"/>
</dbReference>
<organism evidence="10 11">
    <name type="scientific">Pseudanabaena mucicola FACHB-723</name>
    <dbReference type="NCBI Taxonomy" id="2692860"/>
    <lineage>
        <taxon>Bacteria</taxon>
        <taxon>Bacillati</taxon>
        <taxon>Cyanobacteriota</taxon>
        <taxon>Cyanophyceae</taxon>
        <taxon>Pseudanabaenales</taxon>
        <taxon>Pseudanabaenaceae</taxon>
        <taxon>Pseudanabaena</taxon>
    </lineage>
</organism>
<reference evidence="10 11" key="1">
    <citation type="journal article" date="2020" name="ISME J.">
        <title>Comparative genomics reveals insights into cyanobacterial evolution and habitat adaptation.</title>
        <authorList>
            <person name="Chen M.Y."/>
            <person name="Teng W.K."/>
            <person name="Zhao L."/>
            <person name="Hu C.X."/>
            <person name="Zhou Y.K."/>
            <person name="Han B.P."/>
            <person name="Song L.R."/>
            <person name="Shu W.S."/>
        </authorList>
    </citation>
    <scope>NUCLEOTIDE SEQUENCE [LARGE SCALE GENOMIC DNA]</scope>
    <source>
        <strain evidence="10 11">FACHB-723</strain>
    </source>
</reference>
<comment type="catalytic activity">
    <reaction evidence="1 9">
        <text>[L-4-(L-arginin-2-N-yl)aspartate](n) + H2O = [L-4-(L-arginin-2-N-yl)aspartate](n-1) + L-4-(L-arginin-2-N-yl)aspartate</text>
        <dbReference type="Rhea" id="RHEA:12845"/>
        <dbReference type="Rhea" id="RHEA-COMP:13728"/>
        <dbReference type="Rhea" id="RHEA-COMP:13734"/>
        <dbReference type="ChEBI" id="CHEBI:15377"/>
        <dbReference type="ChEBI" id="CHEBI:137986"/>
        <dbReference type="ChEBI" id="CHEBI:137991"/>
        <dbReference type="EC" id="3.4.15.6"/>
    </reaction>
</comment>
<comment type="caution">
    <text evidence="10">The sequence shown here is derived from an EMBL/GenBank/DDBJ whole genome shotgun (WGS) entry which is preliminary data.</text>
</comment>
<dbReference type="PIRSF" id="PIRSF032067">
    <property type="entry name" value="Cyanophycinase"/>
    <property type="match status" value="1"/>
</dbReference>
<evidence type="ECO:0000256" key="4">
    <source>
        <dbReference type="ARBA" id="ARBA00013115"/>
    </source>
</evidence>
<dbReference type="InterPro" id="IPR005320">
    <property type="entry name" value="Peptidase_S51"/>
</dbReference>
<evidence type="ECO:0000256" key="7">
    <source>
        <dbReference type="ARBA" id="ARBA00022801"/>
    </source>
</evidence>
<dbReference type="Pfam" id="PF03575">
    <property type="entry name" value="Peptidase_S51"/>
    <property type="match status" value="1"/>
</dbReference>
<proteinExistence type="inferred from homology"/>
<protein>
    <recommendedName>
        <fullName evidence="5 9">Cyanophycinase</fullName>
        <ecNumber evidence="4 9">3.4.15.6</ecNumber>
    </recommendedName>
</protein>
<keyword evidence="8 9" id="KW-0720">Serine protease</keyword>
<evidence type="ECO:0000256" key="3">
    <source>
        <dbReference type="ARBA" id="ARBA00006534"/>
    </source>
</evidence>
<keyword evidence="10" id="KW-0121">Carboxypeptidase</keyword>
<evidence type="ECO:0000256" key="6">
    <source>
        <dbReference type="ARBA" id="ARBA00022670"/>
    </source>
</evidence>
<dbReference type="PANTHER" id="PTHR36175:SF1">
    <property type="entry name" value="CYANOPHYCINASE"/>
    <property type="match status" value="1"/>
</dbReference>
<keyword evidence="11" id="KW-1185">Reference proteome</keyword>
<gene>
    <name evidence="10" type="ORF">H6F41_09315</name>
</gene>
<dbReference type="SUPFAM" id="SSF52317">
    <property type="entry name" value="Class I glutamine amidotransferase-like"/>
    <property type="match status" value="1"/>
</dbReference>
<keyword evidence="7 9" id="KW-0378">Hydrolase</keyword>
<keyword evidence="6 9" id="KW-0645">Protease</keyword>
<dbReference type="Proteomes" id="UP000642094">
    <property type="component" value="Unassembled WGS sequence"/>
</dbReference>
<dbReference type="RefSeq" id="WP_190403193.1">
    <property type="nucleotide sequence ID" value="NZ_JACJQB010000014.1"/>
</dbReference>
<sequence length="304" mass="33120">MSQGVDLINRLKKFVDQSANMLNLDEDVAIDRGMTQIIKSAVMVIGGGEDKVQDRKILKAFVENSGGSQARIAIIPCASREPDIIGRIYHDIFTDLGAKAVEVLDLRERPHYDYPEAEDLVDRFTGIFMTGGDQLRLCALIADTPFAITIAKRIEENRLVLAGTSAGAAAMGYHMISGGSSGESPHKELVNMSTGLNILPEIIVDQHFHNRNRMARLMTAIAAHPDKIGIGIDEDTVAIFEPNNIMRVLGRGTVTVVDPGEVSYSNQLWVSGAAPLTIHNLRVHILAAGCKYNLLKRIPISPSV</sequence>
<evidence type="ECO:0000313" key="10">
    <source>
        <dbReference type="EMBL" id="MBD2188342.1"/>
    </source>
</evidence>
<evidence type="ECO:0000256" key="1">
    <source>
        <dbReference type="ARBA" id="ARBA00001092"/>
    </source>
</evidence>
<evidence type="ECO:0000313" key="11">
    <source>
        <dbReference type="Proteomes" id="UP000642094"/>
    </source>
</evidence>
<comment type="function">
    <text evidence="2 9">Exopeptidase that catalyzes the hydrolytic cleavage of multi-L-arginyl-poly-L-aspartic acid (cyanophycin; a water-insoluble reserve polymer) into aspartate-arginine dipeptides.</text>
</comment>
<evidence type="ECO:0000256" key="9">
    <source>
        <dbReference type="PIRNR" id="PIRNR032067"/>
    </source>
</evidence>
<accession>A0ABR7ZWY5</accession>
<dbReference type="GO" id="GO:0008241">
    <property type="term" value="F:peptidyl-dipeptidase activity"/>
    <property type="evidence" value="ECO:0007669"/>
    <property type="project" value="UniProtKB-EC"/>
</dbReference>
<evidence type="ECO:0000256" key="8">
    <source>
        <dbReference type="ARBA" id="ARBA00022825"/>
    </source>
</evidence>
<dbReference type="EC" id="3.4.15.6" evidence="4 9"/>
<dbReference type="InterPro" id="IPR029062">
    <property type="entry name" value="Class_I_gatase-like"/>
</dbReference>
<name>A0ABR7ZWY5_9CYAN</name>
<dbReference type="InterPro" id="IPR011811">
    <property type="entry name" value="Peptidase_S51_cyanophycinase"/>
</dbReference>
<dbReference type="NCBIfam" id="TIGR02069">
    <property type="entry name" value="cyanophycinase"/>
    <property type="match status" value="1"/>
</dbReference>
<dbReference type="GO" id="GO:0004180">
    <property type="term" value="F:carboxypeptidase activity"/>
    <property type="evidence" value="ECO:0007669"/>
    <property type="project" value="UniProtKB-KW"/>
</dbReference>
<evidence type="ECO:0000256" key="5">
    <source>
        <dbReference type="ARBA" id="ARBA00015719"/>
    </source>
</evidence>
<dbReference type="Gene3D" id="3.40.50.880">
    <property type="match status" value="1"/>
</dbReference>
<dbReference type="PANTHER" id="PTHR36175">
    <property type="entry name" value="CYANOPHYCINASE"/>
    <property type="match status" value="1"/>
</dbReference>